<feature type="transmembrane region" description="Helical" evidence="11">
    <location>
        <begin position="413"/>
        <end position="432"/>
    </location>
</feature>
<comment type="caution">
    <text evidence="13">The sequence shown here is derived from an EMBL/GenBank/DDBJ whole genome shotgun (WGS) entry which is preliminary data.</text>
</comment>
<evidence type="ECO:0000313" key="14">
    <source>
        <dbReference type="Proteomes" id="UP000838672"/>
    </source>
</evidence>
<organism evidence="13 14">
    <name type="scientific">Vibrio stylophorae</name>
    <dbReference type="NCBI Taxonomy" id="659351"/>
    <lineage>
        <taxon>Bacteria</taxon>
        <taxon>Pseudomonadati</taxon>
        <taxon>Pseudomonadota</taxon>
        <taxon>Gammaproteobacteria</taxon>
        <taxon>Vibrionales</taxon>
        <taxon>Vibrionaceae</taxon>
        <taxon>Vibrio</taxon>
    </lineage>
</organism>
<dbReference type="PANTHER" id="PTHR30183:SF9">
    <property type="entry name" value="THIAMINE TRANSPORT SYSTEM PERMEASE PROTEIN THIP"/>
    <property type="match status" value="1"/>
</dbReference>
<evidence type="ECO:0000256" key="4">
    <source>
        <dbReference type="ARBA" id="ARBA00022448"/>
    </source>
</evidence>
<feature type="transmembrane region" description="Helical" evidence="11">
    <location>
        <begin position="255"/>
        <end position="279"/>
    </location>
</feature>
<dbReference type="Gene3D" id="1.10.3720.10">
    <property type="entry name" value="MetI-like"/>
    <property type="match status" value="2"/>
</dbReference>
<name>A0ABM8ZQG4_9VIBR</name>
<feature type="transmembrane region" description="Helical" evidence="11">
    <location>
        <begin position="516"/>
        <end position="537"/>
    </location>
</feature>
<keyword evidence="5" id="KW-1003">Cell membrane</keyword>
<keyword evidence="14" id="KW-1185">Reference proteome</keyword>
<feature type="transmembrane region" description="Helical" evidence="11">
    <location>
        <begin position="474"/>
        <end position="496"/>
    </location>
</feature>
<feature type="transmembrane region" description="Helical" evidence="11">
    <location>
        <begin position="214"/>
        <end position="235"/>
    </location>
</feature>
<keyword evidence="9 11" id="KW-1133">Transmembrane helix</keyword>
<protein>
    <recommendedName>
        <fullName evidence="3">Thiamine transport system permease protein ThiP</fullName>
    </recommendedName>
</protein>
<feature type="transmembrane region" description="Helical" evidence="11">
    <location>
        <begin position="109"/>
        <end position="133"/>
    </location>
</feature>
<dbReference type="InterPro" id="IPR000515">
    <property type="entry name" value="MetI-like"/>
</dbReference>
<evidence type="ECO:0000313" key="13">
    <source>
        <dbReference type="EMBL" id="CAH0532527.1"/>
    </source>
</evidence>
<gene>
    <name evidence="13" type="ORF">VST7929_00357</name>
</gene>
<evidence type="ECO:0000256" key="2">
    <source>
        <dbReference type="ARBA" id="ARBA00011650"/>
    </source>
</evidence>
<feature type="domain" description="ABC transmembrane type-1" evidence="12">
    <location>
        <begin position="74"/>
        <end position="276"/>
    </location>
</feature>
<proteinExistence type="inferred from homology"/>
<feature type="domain" description="ABC transmembrane type-1" evidence="12">
    <location>
        <begin position="343"/>
        <end position="537"/>
    </location>
</feature>
<feature type="transmembrane region" description="Helical" evidence="11">
    <location>
        <begin position="35"/>
        <end position="56"/>
    </location>
</feature>
<evidence type="ECO:0000256" key="9">
    <source>
        <dbReference type="ARBA" id="ARBA00022989"/>
    </source>
</evidence>
<dbReference type="InterPro" id="IPR005947">
    <property type="entry name" value="ThiP_ABC_transpt"/>
</dbReference>
<dbReference type="SUPFAM" id="SSF161098">
    <property type="entry name" value="MetI-like"/>
    <property type="match status" value="2"/>
</dbReference>
<dbReference type="RefSeq" id="WP_237464455.1">
    <property type="nucleotide sequence ID" value="NZ_CAKLDI010000001.1"/>
</dbReference>
<comment type="subunit">
    <text evidence="2">The complex is composed of two ATP-binding proteins (ThiQ), two transmembrane proteins (ThiP) and a solute-binding protein (ThiB).</text>
</comment>
<dbReference type="CDD" id="cd06261">
    <property type="entry name" value="TM_PBP2"/>
    <property type="match status" value="2"/>
</dbReference>
<evidence type="ECO:0000256" key="6">
    <source>
        <dbReference type="ARBA" id="ARBA00022519"/>
    </source>
</evidence>
<reference evidence="13" key="1">
    <citation type="submission" date="2021-11" db="EMBL/GenBank/DDBJ databases">
        <authorList>
            <person name="Rodrigo-Torres L."/>
            <person name="Arahal R. D."/>
            <person name="Lucena T."/>
        </authorList>
    </citation>
    <scope>NUCLEOTIDE SEQUENCE</scope>
    <source>
        <strain evidence="13">CECT 7929</strain>
    </source>
</reference>
<dbReference type="Proteomes" id="UP000838672">
    <property type="component" value="Unassembled WGS sequence"/>
</dbReference>
<keyword evidence="7 11" id="KW-0812">Transmembrane</keyword>
<keyword evidence="10 11" id="KW-0472">Membrane</keyword>
<keyword evidence="6" id="KW-0997">Cell inner membrane</keyword>
<dbReference type="PANTHER" id="PTHR30183">
    <property type="entry name" value="MOLYBDENUM TRANSPORT SYSTEM PERMEASE PROTEIN MODB"/>
    <property type="match status" value="1"/>
</dbReference>
<evidence type="ECO:0000256" key="7">
    <source>
        <dbReference type="ARBA" id="ARBA00022692"/>
    </source>
</evidence>
<dbReference type="InterPro" id="IPR035906">
    <property type="entry name" value="MetI-like_sf"/>
</dbReference>
<evidence type="ECO:0000256" key="11">
    <source>
        <dbReference type="RuleBase" id="RU363032"/>
    </source>
</evidence>
<evidence type="ECO:0000256" key="8">
    <source>
        <dbReference type="ARBA" id="ARBA00022737"/>
    </source>
</evidence>
<feature type="transmembrane region" description="Helical" evidence="11">
    <location>
        <begin position="300"/>
        <end position="322"/>
    </location>
</feature>
<evidence type="ECO:0000259" key="12">
    <source>
        <dbReference type="PROSITE" id="PS50928"/>
    </source>
</evidence>
<dbReference type="PROSITE" id="PS50928">
    <property type="entry name" value="ABC_TM1"/>
    <property type="match status" value="2"/>
</dbReference>
<evidence type="ECO:0000256" key="1">
    <source>
        <dbReference type="ARBA" id="ARBA00004429"/>
    </source>
</evidence>
<dbReference type="Pfam" id="PF00528">
    <property type="entry name" value="BPD_transp_1"/>
    <property type="match status" value="2"/>
</dbReference>
<comment type="subcellular location">
    <subcellularLocation>
        <location evidence="1">Cell inner membrane</location>
        <topology evidence="1">Multi-pass membrane protein</topology>
    </subcellularLocation>
    <subcellularLocation>
        <location evidence="11">Cell membrane</location>
        <topology evidence="11">Multi-pass membrane protein</topology>
    </subcellularLocation>
</comment>
<feature type="transmembrane region" description="Helical" evidence="11">
    <location>
        <begin position="342"/>
        <end position="365"/>
    </location>
</feature>
<evidence type="ECO:0000256" key="3">
    <source>
        <dbReference type="ARBA" id="ARBA00016947"/>
    </source>
</evidence>
<dbReference type="EMBL" id="CAKLDI010000001">
    <property type="protein sequence ID" value="CAH0532527.1"/>
    <property type="molecule type" value="Genomic_DNA"/>
</dbReference>
<feature type="transmembrane region" description="Helical" evidence="11">
    <location>
        <begin position="385"/>
        <end position="407"/>
    </location>
</feature>
<evidence type="ECO:0000256" key="5">
    <source>
        <dbReference type="ARBA" id="ARBA00022475"/>
    </source>
</evidence>
<feature type="transmembrane region" description="Helical" evidence="11">
    <location>
        <begin position="76"/>
        <end position="100"/>
    </location>
</feature>
<accession>A0ABM8ZQG4</accession>
<sequence>MAASTRAVMHALQTITRLNLSLNHKLRRAIPSMGVWLAAALLALLILCFYQLFHAAPALNWQALWQDPYLRHLSQFSLYQAALSTLLSVLLGIPCAIALYRSQWRGKALLLQLCGLTLVLPVFIAVFGILALYGNRGLVTQWFEFGPHYNIYGLPGILLVHLFLNGPFATRLFYQALLNLPQAQQQQAQQLNLYGFYAFYLLYWPTLKRVLPSVLSLIFMLCFTSFAAVMVMGGGPQSSTLEVAIYQAIRYDLDYGYGALIALWQMVLCSALFLLFYRFQPKQSSWRQFRAQQSSVYRASAWDHLWLGILCLCLLPPLIITVKQGISSASLQLLSQSSLWQALWTSLQIALVASLLAAMFALGLVQTLKRWRYRHWHRRATLLELCASLILVLPAVMLSAGLFLWLWQRDWAYDYGKLTIMLINAVMALPYMMRAISAPAISAHFTYHQLNQSLGLSRWQQRWLIDLPLLKRPILQGMALSFLLSLGDISAIAIFGHQDLMTLPMYLYQLMDSYQMQAAAGVALLMLLLSLLLFVLAEWASKEKSRV</sequence>
<feature type="transmembrane region" description="Helical" evidence="11">
    <location>
        <begin position="153"/>
        <end position="174"/>
    </location>
</feature>
<keyword evidence="8" id="KW-0677">Repeat</keyword>
<keyword evidence="4 11" id="KW-0813">Transport</keyword>
<comment type="similarity">
    <text evidence="11">Belongs to the binding-protein-dependent transport system permease family.</text>
</comment>
<evidence type="ECO:0000256" key="10">
    <source>
        <dbReference type="ARBA" id="ARBA00023136"/>
    </source>
</evidence>
<dbReference type="NCBIfam" id="TIGR01253">
    <property type="entry name" value="thiP"/>
    <property type="match status" value="1"/>
</dbReference>